<keyword evidence="6 10" id="KW-0732">Signal</keyword>
<evidence type="ECO:0000256" key="4">
    <source>
        <dbReference type="ARBA" id="ARBA00014035"/>
    </source>
</evidence>
<dbReference type="PANTHER" id="PTHR35869">
    <property type="entry name" value="OUTER-MEMBRANE LIPOPROTEIN CARRIER PROTEIN"/>
    <property type="match status" value="1"/>
</dbReference>
<evidence type="ECO:0000256" key="1">
    <source>
        <dbReference type="ARBA" id="ARBA00004418"/>
    </source>
</evidence>
<dbReference type="GO" id="GO:0042953">
    <property type="term" value="P:lipoprotein transport"/>
    <property type="evidence" value="ECO:0007669"/>
    <property type="project" value="InterPro"/>
</dbReference>
<evidence type="ECO:0000256" key="2">
    <source>
        <dbReference type="ARBA" id="ARBA00007615"/>
    </source>
</evidence>
<comment type="subunit">
    <text evidence="3 10">Monomer.</text>
</comment>
<dbReference type="GO" id="GO:0030288">
    <property type="term" value="C:outer membrane-bounded periplasmic space"/>
    <property type="evidence" value="ECO:0007669"/>
    <property type="project" value="TreeGrafter"/>
</dbReference>
<dbReference type="NCBIfam" id="TIGR00547">
    <property type="entry name" value="lolA"/>
    <property type="match status" value="1"/>
</dbReference>
<dbReference type="Pfam" id="PF03548">
    <property type="entry name" value="LolA"/>
    <property type="match status" value="1"/>
</dbReference>
<evidence type="ECO:0000256" key="9">
    <source>
        <dbReference type="ARBA" id="ARBA00023186"/>
    </source>
</evidence>
<keyword evidence="8 10" id="KW-0653">Protein transport</keyword>
<reference evidence="11 12" key="1">
    <citation type="submission" date="2019-07" db="EMBL/GenBank/DDBJ databases">
        <title>The draft genome sequence of Vibrio algivorus M1486.</title>
        <authorList>
            <person name="Meng X."/>
        </authorList>
    </citation>
    <scope>NUCLEOTIDE SEQUENCE [LARGE SCALE GENOMIC DNA]</scope>
    <source>
        <strain evidence="11 12">M1486</strain>
    </source>
</reference>
<dbReference type="EMBL" id="VMKJ01000017">
    <property type="protein sequence ID" value="TVO36353.1"/>
    <property type="molecule type" value="Genomic_DNA"/>
</dbReference>
<comment type="subcellular location">
    <subcellularLocation>
        <location evidence="1 10">Periplasm</location>
    </subcellularLocation>
</comment>
<dbReference type="InterPro" id="IPR018323">
    <property type="entry name" value="OM_lipoprot_carrier_LolA_Pbac"/>
</dbReference>
<evidence type="ECO:0000256" key="8">
    <source>
        <dbReference type="ARBA" id="ARBA00022927"/>
    </source>
</evidence>
<comment type="function">
    <text evidence="10">Participates in the translocation of lipoproteins from the inner membrane to the outer membrane. Only forms a complex with a lipoprotein if the residue after the N-terminal Cys is not an aspartate (The Asp acts as a targeting signal to indicate that the lipoprotein should stay in the inner membrane).</text>
</comment>
<evidence type="ECO:0000256" key="5">
    <source>
        <dbReference type="ARBA" id="ARBA00022448"/>
    </source>
</evidence>
<sequence length="199" mass="22119" precursor="true">MRNWLLVLLLASTSILAAPKDELNARLSQNDGFSADFTQKVTSPEGEVLLDGKGSADISRPSLFRWKTSAPDETLLVSDGKNVWYYSPFVEQVTILSQEQATAQTPFVLLTRNRASDWANYDVTQSNDTFTLKPTAADTSVGTFQIKINAKGVVQQFNVIEQDGQKSQFEFSHFSMKKPDAAIFSFSVPKGVEVDDQRQ</sequence>
<comment type="similarity">
    <text evidence="2 10">Belongs to the LolA family.</text>
</comment>
<dbReference type="CDD" id="cd16325">
    <property type="entry name" value="LolA"/>
    <property type="match status" value="1"/>
</dbReference>
<keyword evidence="9 10" id="KW-0143">Chaperone</keyword>
<keyword evidence="5 10" id="KW-0813">Transport</keyword>
<dbReference type="PANTHER" id="PTHR35869:SF1">
    <property type="entry name" value="OUTER-MEMBRANE LIPOPROTEIN CARRIER PROTEIN"/>
    <property type="match status" value="1"/>
</dbReference>
<evidence type="ECO:0000256" key="6">
    <source>
        <dbReference type="ARBA" id="ARBA00022729"/>
    </source>
</evidence>
<evidence type="ECO:0000256" key="10">
    <source>
        <dbReference type="HAMAP-Rule" id="MF_00240"/>
    </source>
</evidence>
<dbReference type="InterPro" id="IPR004564">
    <property type="entry name" value="OM_lipoprot_carrier_LolA-like"/>
</dbReference>
<dbReference type="RefSeq" id="WP_144388182.1">
    <property type="nucleotide sequence ID" value="NZ_CANNCB010000012.1"/>
</dbReference>
<gene>
    <name evidence="10 11" type="primary">lolA</name>
    <name evidence="11" type="ORF">FOF44_09405</name>
</gene>
<name>A0A557P6S1_9VIBR</name>
<evidence type="ECO:0000256" key="3">
    <source>
        <dbReference type="ARBA" id="ARBA00011245"/>
    </source>
</evidence>
<comment type="caution">
    <text evidence="11">The sequence shown here is derived from an EMBL/GenBank/DDBJ whole genome shotgun (WGS) entry which is preliminary data.</text>
</comment>
<dbReference type="OrthoDB" id="9787361at2"/>
<dbReference type="SUPFAM" id="SSF89392">
    <property type="entry name" value="Prokaryotic lipoproteins and lipoprotein localization factors"/>
    <property type="match status" value="1"/>
</dbReference>
<dbReference type="AlphaFoldDB" id="A0A557P6S1"/>
<dbReference type="Proteomes" id="UP000319828">
    <property type="component" value="Unassembled WGS sequence"/>
</dbReference>
<organism evidence="11 12">
    <name type="scientific">Vibrio algivorus</name>
    <dbReference type="NCBI Taxonomy" id="1667024"/>
    <lineage>
        <taxon>Bacteria</taxon>
        <taxon>Pseudomonadati</taxon>
        <taxon>Pseudomonadota</taxon>
        <taxon>Gammaproteobacteria</taxon>
        <taxon>Vibrionales</taxon>
        <taxon>Vibrionaceae</taxon>
        <taxon>Vibrio</taxon>
    </lineage>
</organism>
<proteinExistence type="inferred from homology"/>
<dbReference type="HAMAP" id="MF_00240">
    <property type="entry name" value="LolA"/>
    <property type="match status" value="1"/>
</dbReference>
<dbReference type="Gene3D" id="2.50.20.10">
    <property type="entry name" value="Lipoprotein localisation LolA/LolB/LppX"/>
    <property type="match status" value="1"/>
</dbReference>
<feature type="chain" id="PRO_5022274843" description="Outer-membrane lipoprotein carrier protein" evidence="10">
    <location>
        <begin position="18"/>
        <end position="199"/>
    </location>
</feature>
<dbReference type="GO" id="GO:0044874">
    <property type="term" value="P:lipoprotein localization to outer membrane"/>
    <property type="evidence" value="ECO:0007669"/>
    <property type="project" value="UniProtKB-UniRule"/>
</dbReference>
<keyword evidence="7 10" id="KW-0574">Periplasm</keyword>
<evidence type="ECO:0000256" key="7">
    <source>
        <dbReference type="ARBA" id="ARBA00022764"/>
    </source>
</evidence>
<evidence type="ECO:0000313" key="11">
    <source>
        <dbReference type="EMBL" id="TVO36353.1"/>
    </source>
</evidence>
<accession>A0A557P6S1</accession>
<feature type="signal peptide" evidence="10">
    <location>
        <begin position="1"/>
        <end position="17"/>
    </location>
</feature>
<evidence type="ECO:0000313" key="12">
    <source>
        <dbReference type="Proteomes" id="UP000319828"/>
    </source>
</evidence>
<keyword evidence="11" id="KW-0449">Lipoprotein</keyword>
<dbReference type="InterPro" id="IPR029046">
    <property type="entry name" value="LolA/LolB/LppX"/>
</dbReference>
<protein>
    <recommendedName>
        <fullName evidence="4 10">Outer-membrane lipoprotein carrier protein</fullName>
    </recommendedName>
</protein>